<dbReference type="PANTHER" id="PTHR34472">
    <property type="entry name" value="SULFUR CARRIER PROTEIN THIS"/>
    <property type="match status" value="1"/>
</dbReference>
<sequence>MIEIYINGERHKLTANITLVEILALKQVAEQSVAVVVNQVIIPRSEWPHYQCQIGDQVEFFSAVAGG</sequence>
<dbReference type="Gene3D" id="3.10.20.30">
    <property type="match status" value="1"/>
</dbReference>
<dbReference type="EMBL" id="JAMTCD010000006">
    <property type="protein sequence ID" value="MCT7941435.1"/>
    <property type="molecule type" value="Genomic_DNA"/>
</dbReference>
<dbReference type="RefSeq" id="WP_261297842.1">
    <property type="nucleotide sequence ID" value="NZ_JAMTCD010000006.1"/>
</dbReference>
<dbReference type="InterPro" id="IPR016155">
    <property type="entry name" value="Mopterin_synth/thiamin_S_b"/>
</dbReference>
<keyword evidence="2" id="KW-1185">Reference proteome</keyword>
<dbReference type="SUPFAM" id="SSF54285">
    <property type="entry name" value="MoaD/ThiS"/>
    <property type="match status" value="1"/>
</dbReference>
<dbReference type="Proteomes" id="UP001155546">
    <property type="component" value="Unassembled WGS sequence"/>
</dbReference>
<gene>
    <name evidence="1" type="primary">thiS</name>
    <name evidence="1" type="ORF">NE535_06435</name>
</gene>
<organism evidence="1 2">
    <name type="scientific">Shewanella holmiensis</name>
    <dbReference type="NCBI Taxonomy" id="2952222"/>
    <lineage>
        <taxon>Bacteria</taxon>
        <taxon>Pseudomonadati</taxon>
        <taxon>Pseudomonadota</taxon>
        <taxon>Gammaproteobacteria</taxon>
        <taxon>Alteromonadales</taxon>
        <taxon>Shewanellaceae</taxon>
        <taxon>Shewanella</taxon>
    </lineage>
</organism>
<evidence type="ECO:0000313" key="2">
    <source>
        <dbReference type="Proteomes" id="UP001155546"/>
    </source>
</evidence>
<dbReference type="PANTHER" id="PTHR34472:SF1">
    <property type="entry name" value="SULFUR CARRIER PROTEIN THIS"/>
    <property type="match status" value="1"/>
</dbReference>
<name>A0A9X3AUD8_9GAMM</name>
<accession>A0A9X3AUD8</accession>
<dbReference type="NCBIfam" id="TIGR01683">
    <property type="entry name" value="thiS"/>
    <property type="match status" value="1"/>
</dbReference>
<reference evidence="1" key="1">
    <citation type="journal article" date="2023" name="Int. J. Syst. Evol. Microbiol.">
        <title>&lt;i&gt;Shewanella septentrionalis&lt;/i&gt; sp. nov. and &lt;i&gt;Shewanella holmiensis&lt;/i&gt; sp. nov., isolated from Baltic Sea water and sediments.</title>
        <authorList>
            <person name="Martin-Rodriguez A.J."/>
            <person name="Thorell K."/>
            <person name="Joffre E."/>
            <person name="Jensie-Markopoulos S."/>
            <person name="Moore E.R.B."/>
            <person name="Sjoling A."/>
        </authorList>
    </citation>
    <scope>NUCLEOTIDE SEQUENCE</scope>
    <source>
        <strain evidence="1">SP1S2-7</strain>
    </source>
</reference>
<dbReference type="InterPro" id="IPR012675">
    <property type="entry name" value="Beta-grasp_dom_sf"/>
</dbReference>
<proteinExistence type="predicted"/>
<dbReference type="AlphaFoldDB" id="A0A9X3AUD8"/>
<dbReference type="InterPro" id="IPR010035">
    <property type="entry name" value="Thi_S"/>
</dbReference>
<dbReference type="Pfam" id="PF02597">
    <property type="entry name" value="ThiS"/>
    <property type="match status" value="1"/>
</dbReference>
<evidence type="ECO:0000313" key="1">
    <source>
        <dbReference type="EMBL" id="MCT7941435.1"/>
    </source>
</evidence>
<dbReference type="CDD" id="cd00565">
    <property type="entry name" value="Ubl_ThiS"/>
    <property type="match status" value="1"/>
</dbReference>
<protein>
    <submittedName>
        <fullName evidence="1">Sulfur carrier protein ThiS</fullName>
    </submittedName>
</protein>
<dbReference type="InterPro" id="IPR003749">
    <property type="entry name" value="ThiS/MoaD-like"/>
</dbReference>
<comment type="caution">
    <text evidence="1">The sequence shown here is derived from an EMBL/GenBank/DDBJ whole genome shotgun (WGS) entry which is preliminary data.</text>
</comment>